<evidence type="ECO:0000256" key="6">
    <source>
        <dbReference type="ARBA" id="ARBA00022842"/>
    </source>
</evidence>
<accession>A0A7W5A4Q8</accession>
<evidence type="ECO:0000256" key="2">
    <source>
        <dbReference type="ARBA" id="ARBA00022649"/>
    </source>
</evidence>
<comment type="similarity">
    <text evidence="7">Belongs to the PINc/VapC protein family.</text>
</comment>
<dbReference type="RefSeq" id="WP_183545084.1">
    <property type="nucleotide sequence ID" value="NZ_BMQT01000002.1"/>
</dbReference>
<dbReference type="GO" id="GO:0046872">
    <property type="term" value="F:metal ion binding"/>
    <property type="evidence" value="ECO:0007669"/>
    <property type="project" value="UniProtKB-KW"/>
</dbReference>
<evidence type="ECO:0000313" key="9">
    <source>
        <dbReference type="EMBL" id="MBB3089234.1"/>
    </source>
</evidence>
<keyword evidence="4" id="KW-0479">Metal-binding</keyword>
<dbReference type="AlphaFoldDB" id="A0A7W5A4Q8"/>
<keyword evidence="2" id="KW-1277">Toxin-antitoxin system</keyword>
<dbReference type="PANTHER" id="PTHR33653">
    <property type="entry name" value="RIBONUCLEASE VAPC2"/>
    <property type="match status" value="1"/>
</dbReference>
<comment type="cofactor">
    <cofactor evidence="1">
        <name>Mg(2+)</name>
        <dbReference type="ChEBI" id="CHEBI:18420"/>
    </cofactor>
</comment>
<evidence type="ECO:0000259" key="8">
    <source>
        <dbReference type="Pfam" id="PF01850"/>
    </source>
</evidence>
<protein>
    <recommendedName>
        <fullName evidence="8">PIN domain-containing protein</fullName>
    </recommendedName>
</protein>
<keyword evidence="6" id="KW-0460">Magnesium</keyword>
<dbReference type="GO" id="GO:0004518">
    <property type="term" value="F:nuclease activity"/>
    <property type="evidence" value="ECO:0007669"/>
    <property type="project" value="UniProtKB-KW"/>
</dbReference>
<dbReference type="InterPro" id="IPR050556">
    <property type="entry name" value="Type_II_TA_system_RNase"/>
</dbReference>
<proteinExistence type="inferred from homology"/>
<gene>
    <name evidence="9" type="ORF">FHS12_002180</name>
</gene>
<name>A0A7W5A4Q8_9ACTN</name>
<feature type="domain" description="PIN" evidence="8">
    <location>
        <begin position="8"/>
        <end position="117"/>
    </location>
</feature>
<dbReference type="SUPFAM" id="SSF88723">
    <property type="entry name" value="PIN domain-like"/>
    <property type="match status" value="1"/>
</dbReference>
<dbReference type="EMBL" id="JACHXG010000004">
    <property type="protein sequence ID" value="MBB3089234.1"/>
    <property type="molecule type" value="Genomic_DNA"/>
</dbReference>
<evidence type="ECO:0000313" key="10">
    <source>
        <dbReference type="Proteomes" id="UP000577707"/>
    </source>
</evidence>
<keyword evidence="5" id="KW-0378">Hydrolase</keyword>
<reference evidence="9 10" key="1">
    <citation type="submission" date="2020-08" db="EMBL/GenBank/DDBJ databases">
        <title>Genomic Encyclopedia of Type Strains, Phase III (KMG-III): the genomes of soil and plant-associated and newly described type strains.</title>
        <authorList>
            <person name="Whitman W."/>
        </authorList>
    </citation>
    <scope>NUCLEOTIDE SEQUENCE [LARGE SCALE GENOMIC DNA]</scope>
    <source>
        <strain evidence="9 10">CECT 3302</strain>
    </source>
</reference>
<organism evidence="9 10">
    <name type="scientific">Nocardioides albus</name>
    <dbReference type="NCBI Taxonomy" id="1841"/>
    <lineage>
        <taxon>Bacteria</taxon>
        <taxon>Bacillati</taxon>
        <taxon>Actinomycetota</taxon>
        <taxon>Actinomycetes</taxon>
        <taxon>Propionibacteriales</taxon>
        <taxon>Nocardioidaceae</taxon>
        <taxon>Nocardioides</taxon>
    </lineage>
</organism>
<keyword evidence="10" id="KW-1185">Reference proteome</keyword>
<dbReference type="GO" id="GO:0016787">
    <property type="term" value="F:hydrolase activity"/>
    <property type="evidence" value="ECO:0007669"/>
    <property type="project" value="UniProtKB-KW"/>
</dbReference>
<dbReference type="Proteomes" id="UP000577707">
    <property type="component" value="Unassembled WGS sequence"/>
</dbReference>
<sequence>MSIHDLGLLDTSVVIAPPPDLADLAAHVAISAVTVGELSFGLHTSDPIKSAEREHRYRTVLAAYDPIPYSVEVAHWYGAIAAAVKTGGRNPRSRTADLMIAATARHARAALLTRNPGDFKGLEHILTVVPV</sequence>
<dbReference type="InterPro" id="IPR029060">
    <property type="entry name" value="PIN-like_dom_sf"/>
</dbReference>
<dbReference type="Pfam" id="PF01850">
    <property type="entry name" value="PIN"/>
    <property type="match status" value="1"/>
</dbReference>
<evidence type="ECO:0000256" key="5">
    <source>
        <dbReference type="ARBA" id="ARBA00022801"/>
    </source>
</evidence>
<dbReference type="InterPro" id="IPR002716">
    <property type="entry name" value="PIN_dom"/>
</dbReference>
<evidence type="ECO:0000256" key="1">
    <source>
        <dbReference type="ARBA" id="ARBA00001946"/>
    </source>
</evidence>
<dbReference type="Gene3D" id="3.40.50.1010">
    <property type="entry name" value="5'-nuclease"/>
    <property type="match status" value="1"/>
</dbReference>
<dbReference type="PANTHER" id="PTHR33653:SF1">
    <property type="entry name" value="RIBONUCLEASE VAPC2"/>
    <property type="match status" value="1"/>
</dbReference>
<evidence type="ECO:0000256" key="4">
    <source>
        <dbReference type="ARBA" id="ARBA00022723"/>
    </source>
</evidence>
<keyword evidence="3" id="KW-0540">Nuclease</keyword>
<comment type="caution">
    <text evidence="9">The sequence shown here is derived from an EMBL/GenBank/DDBJ whole genome shotgun (WGS) entry which is preliminary data.</text>
</comment>
<evidence type="ECO:0000256" key="3">
    <source>
        <dbReference type="ARBA" id="ARBA00022722"/>
    </source>
</evidence>
<evidence type="ECO:0000256" key="7">
    <source>
        <dbReference type="ARBA" id="ARBA00038093"/>
    </source>
</evidence>